<protein>
    <submittedName>
        <fullName evidence="2">Uncharacterized protein</fullName>
    </submittedName>
</protein>
<feature type="region of interest" description="Disordered" evidence="1">
    <location>
        <begin position="259"/>
        <end position="287"/>
    </location>
</feature>
<feature type="compositionally biased region" description="Basic and acidic residues" evidence="1">
    <location>
        <begin position="503"/>
        <end position="512"/>
    </location>
</feature>
<reference evidence="2 3" key="1">
    <citation type="submission" date="2021-01" db="EMBL/GenBank/DDBJ databases">
        <title>Whole genome shotgun sequence of Planobispora longispora NBRC 13918.</title>
        <authorList>
            <person name="Komaki H."/>
            <person name="Tamura T."/>
        </authorList>
    </citation>
    <scope>NUCLEOTIDE SEQUENCE [LARGE SCALE GENOMIC DNA]</scope>
    <source>
        <strain evidence="2 3">NBRC 13918</strain>
    </source>
</reference>
<dbReference type="AlphaFoldDB" id="A0A8J3RXU2"/>
<dbReference type="EMBL" id="BOOH01000078">
    <property type="protein sequence ID" value="GIH81459.1"/>
    <property type="molecule type" value="Genomic_DNA"/>
</dbReference>
<comment type="caution">
    <text evidence="2">The sequence shown here is derived from an EMBL/GenBank/DDBJ whole genome shotgun (WGS) entry which is preliminary data.</text>
</comment>
<keyword evidence="3" id="KW-1185">Reference proteome</keyword>
<proteinExistence type="predicted"/>
<accession>A0A8J3RXU2</accession>
<feature type="compositionally biased region" description="Low complexity" evidence="1">
    <location>
        <begin position="549"/>
        <end position="565"/>
    </location>
</feature>
<feature type="compositionally biased region" description="Basic and acidic residues" evidence="1">
    <location>
        <begin position="52"/>
        <end position="66"/>
    </location>
</feature>
<sequence length="565" mass="62772">MHVYMPGARINDDSRALPAMPKTGVSQLGANGTARVNGDNSIDTLPPSGGPRPERRAPVERVDRAERRRPRREPSRAAVRHGRTPCYEAPHRLPAVPTRTWFRVCSLLRWRGEIADPCAWRMARHLAYHADENGKIKDMPRVMRAYTSYYGLSARTGWKDLGRLMDIGWVRRVYGAAPGRPALYQLCMDIVGLPDDLPRNLARAVADVVDAPPGRIPRRQDRKPGSAEAGLGRLHAALAQCVVVQYGGALDPEKITCSGSGRVHTSPFYREGPTPPPPRSVRRGGRGALQQGTWWKKARYSDIQEARNVLAECLPRWRMQRTGLVPPGTEIPNVRALASLEHLVGLLLRYIPPGEAVELLTEQVASVRDVAGVVRYRIGSWLRSLRRRMSVPVDEDGAGYRRMQEELAARRAQSTPEGRQAAKDIARQVRDRLTARPDTERHRRAEQAAADAMRQAREAERRRSEHVQRLRAQEAEARQAALRQALEEAAARREGRDRAIMRARQERREGPERVPGARQPLSARPGTPPGPPIVPPQRERPAECPPYAAPAGSADPAGPGLTPSA</sequence>
<organism evidence="2 3">
    <name type="scientific">Planobispora longispora</name>
    <dbReference type="NCBI Taxonomy" id="28887"/>
    <lineage>
        <taxon>Bacteria</taxon>
        <taxon>Bacillati</taxon>
        <taxon>Actinomycetota</taxon>
        <taxon>Actinomycetes</taxon>
        <taxon>Streptosporangiales</taxon>
        <taxon>Streptosporangiaceae</taxon>
        <taxon>Planobispora</taxon>
    </lineage>
</organism>
<name>A0A8J3RXU2_9ACTN</name>
<evidence type="ECO:0000256" key="1">
    <source>
        <dbReference type="SAM" id="MobiDB-lite"/>
    </source>
</evidence>
<evidence type="ECO:0000313" key="2">
    <source>
        <dbReference type="EMBL" id="GIH81459.1"/>
    </source>
</evidence>
<dbReference type="Proteomes" id="UP000616724">
    <property type="component" value="Unassembled WGS sequence"/>
</dbReference>
<feature type="compositionally biased region" description="Basic and acidic residues" evidence="1">
    <location>
        <begin position="454"/>
        <end position="476"/>
    </location>
</feature>
<evidence type="ECO:0000313" key="3">
    <source>
        <dbReference type="Proteomes" id="UP000616724"/>
    </source>
</evidence>
<feature type="region of interest" description="Disordered" evidence="1">
    <location>
        <begin position="431"/>
        <end position="476"/>
    </location>
</feature>
<feature type="compositionally biased region" description="Pro residues" evidence="1">
    <location>
        <begin position="526"/>
        <end position="535"/>
    </location>
</feature>
<gene>
    <name evidence="2" type="ORF">Plo01_78880</name>
</gene>
<feature type="compositionally biased region" description="Basic and acidic residues" evidence="1">
    <location>
        <begin position="431"/>
        <end position="446"/>
    </location>
</feature>
<feature type="region of interest" description="Disordered" evidence="1">
    <location>
        <begin position="503"/>
        <end position="565"/>
    </location>
</feature>
<feature type="region of interest" description="Disordered" evidence="1">
    <location>
        <begin position="1"/>
        <end position="83"/>
    </location>
</feature>